<dbReference type="InterPro" id="IPR044855">
    <property type="entry name" value="CoA-Trfase_III_dom3_sf"/>
</dbReference>
<dbReference type="OrthoDB" id="9797653at2"/>
<name>A0A4Q2JSU5_9MICO</name>
<dbReference type="Gene3D" id="3.30.1540.10">
    <property type="entry name" value="formyl-coa transferase, domain 3"/>
    <property type="match status" value="1"/>
</dbReference>
<dbReference type="InterPro" id="IPR003673">
    <property type="entry name" value="CoA-Trfase_fam_III"/>
</dbReference>
<evidence type="ECO:0000256" key="1">
    <source>
        <dbReference type="ARBA" id="ARBA00022679"/>
    </source>
</evidence>
<protein>
    <submittedName>
        <fullName evidence="3">CoA transferase</fullName>
    </submittedName>
</protein>
<evidence type="ECO:0000256" key="2">
    <source>
        <dbReference type="SAM" id="MobiDB-lite"/>
    </source>
</evidence>
<sequence length="386" mass="39867">MLAGVRVADFSRVLAGPYATMMLADFGADVVKIESPAGDDTRHWRPPVDARGQATYFGSVNRNKRSVALDLTDAEGLAEARRLAASADVVVENFRPGVMDRFGLSYDEVRALNPGVVYCSITGFGTGEGAALAGYDLLVQAVGGLMSITGAADGEPAKAGVALVDVLTGQNAVAGILLALRERDRTGLGQRVEVNLLQGLLSALTNQAASTLATGTPPQRLGNAHPSIAPYAVFHAADRELVIAVGNDKQFRALTEVLGVPELSGDTRFAGNVDRVAHRVELTAAIEERLAAASAAHWVDVLRAAGVPAGLVNDVAEAIAFGAALGLEPVAEIGAPVSPDGGAASRTIANPIGLSASPAVYRSTPPALDEHAGADWHQTPSKGPHR</sequence>
<dbReference type="Pfam" id="PF02515">
    <property type="entry name" value="CoA_transf_3"/>
    <property type="match status" value="1"/>
</dbReference>
<keyword evidence="1 3" id="KW-0808">Transferase</keyword>
<accession>A0A4Q2JSU5</accession>
<organism evidence="3 4">
    <name type="scientific">Agromyces fucosus</name>
    <dbReference type="NCBI Taxonomy" id="41985"/>
    <lineage>
        <taxon>Bacteria</taxon>
        <taxon>Bacillati</taxon>
        <taxon>Actinomycetota</taxon>
        <taxon>Actinomycetes</taxon>
        <taxon>Micrococcales</taxon>
        <taxon>Microbacteriaceae</taxon>
        <taxon>Agromyces</taxon>
    </lineage>
</organism>
<keyword evidence="4" id="KW-1185">Reference proteome</keyword>
<dbReference type="PANTHER" id="PTHR48207">
    <property type="entry name" value="SUCCINATE--HYDROXYMETHYLGLUTARATE COA-TRANSFERASE"/>
    <property type="match status" value="1"/>
</dbReference>
<dbReference type="EMBL" id="SDPO01000002">
    <property type="protein sequence ID" value="RXZ49577.1"/>
    <property type="molecule type" value="Genomic_DNA"/>
</dbReference>
<gene>
    <name evidence="3" type="ORF">ESP57_08170</name>
</gene>
<comment type="caution">
    <text evidence="3">The sequence shown here is derived from an EMBL/GenBank/DDBJ whole genome shotgun (WGS) entry which is preliminary data.</text>
</comment>
<proteinExistence type="predicted"/>
<dbReference type="InterPro" id="IPR023606">
    <property type="entry name" value="CoA-Trfase_III_dom_1_sf"/>
</dbReference>
<reference evidence="3 4" key="1">
    <citation type="submission" date="2019-01" db="EMBL/GenBank/DDBJ databases">
        <authorList>
            <person name="Li J."/>
        </authorList>
    </citation>
    <scope>NUCLEOTIDE SEQUENCE [LARGE SCALE GENOMIC DNA]</scope>
    <source>
        <strain evidence="3 4">CCUG 35506</strain>
    </source>
</reference>
<evidence type="ECO:0000313" key="4">
    <source>
        <dbReference type="Proteomes" id="UP000292935"/>
    </source>
</evidence>
<dbReference type="InterPro" id="IPR050483">
    <property type="entry name" value="CoA-transferase_III_domain"/>
</dbReference>
<dbReference type="PANTHER" id="PTHR48207:SF3">
    <property type="entry name" value="SUCCINATE--HYDROXYMETHYLGLUTARATE COA-TRANSFERASE"/>
    <property type="match status" value="1"/>
</dbReference>
<evidence type="ECO:0000313" key="3">
    <source>
        <dbReference type="EMBL" id="RXZ49577.1"/>
    </source>
</evidence>
<dbReference type="AlphaFoldDB" id="A0A4Q2JSU5"/>
<dbReference type="Gene3D" id="3.40.50.10540">
    <property type="entry name" value="Crotonobetainyl-coa:carnitine coa-transferase, domain 1"/>
    <property type="match status" value="1"/>
</dbReference>
<dbReference type="GO" id="GO:0008410">
    <property type="term" value="F:CoA-transferase activity"/>
    <property type="evidence" value="ECO:0007669"/>
    <property type="project" value="TreeGrafter"/>
</dbReference>
<dbReference type="SUPFAM" id="SSF89796">
    <property type="entry name" value="CoA-transferase family III (CaiB/BaiF)"/>
    <property type="match status" value="1"/>
</dbReference>
<dbReference type="Proteomes" id="UP000292935">
    <property type="component" value="Unassembled WGS sequence"/>
</dbReference>
<feature type="region of interest" description="Disordered" evidence="2">
    <location>
        <begin position="360"/>
        <end position="386"/>
    </location>
</feature>